<organism evidence="1 2">
    <name type="scientific">Thalassospira xiamenensis</name>
    <dbReference type="NCBI Taxonomy" id="220697"/>
    <lineage>
        <taxon>Bacteria</taxon>
        <taxon>Pseudomonadati</taxon>
        <taxon>Pseudomonadota</taxon>
        <taxon>Alphaproteobacteria</taxon>
        <taxon>Rhodospirillales</taxon>
        <taxon>Thalassospiraceae</taxon>
        <taxon>Thalassospira</taxon>
    </lineage>
</organism>
<name>A0ABR5XZY0_9PROT</name>
<dbReference type="EMBL" id="LPXL01000033">
    <property type="protein sequence ID" value="KZD02748.1"/>
    <property type="molecule type" value="Genomic_DNA"/>
</dbReference>
<accession>A0ABR5XZY0</accession>
<keyword evidence="2" id="KW-1185">Reference proteome</keyword>
<evidence type="ECO:0000313" key="2">
    <source>
        <dbReference type="Proteomes" id="UP000076167"/>
    </source>
</evidence>
<comment type="caution">
    <text evidence="1">The sequence shown here is derived from an EMBL/GenBank/DDBJ whole genome shotgun (WGS) entry which is preliminary data.</text>
</comment>
<gene>
    <name evidence="1" type="ORF">AUP40_20010</name>
</gene>
<evidence type="ECO:0000313" key="1">
    <source>
        <dbReference type="EMBL" id="KZD02748.1"/>
    </source>
</evidence>
<protein>
    <submittedName>
        <fullName evidence="1">Uncharacterized protein</fullName>
    </submittedName>
</protein>
<dbReference type="Proteomes" id="UP000076167">
    <property type="component" value="Unassembled WGS sequence"/>
</dbReference>
<proteinExistence type="predicted"/>
<sequence length="67" mass="7727">METFHRWTVSSWGILFGNMNRKDYFRGLVTLPIWSSTTVYTAQQRSMHCIGCRAFAIKPDQPVGYAP</sequence>
<reference evidence="1 2" key="1">
    <citation type="submission" date="2015-12" db="EMBL/GenBank/DDBJ databases">
        <title>Genome sequence of Thalassospira xiamenensis MCCC 1A03005.</title>
        <authorList>
            <person name="Lu L."/>
            <person name="Lai Q."/>
            <person name="Shao Z."/>
            <person name="Qian P."/>
        </authorList>
    </citation>
    <scope>NUCLEOTIDE SEQUENCE [LARGE SCALE GENOMIC DNA]</scope>
    <source>
        <strain evidence="1 2">MCCC 1A03005</strain>
    </source>
</reference>